<dbReference type="PRINTS" id="PR00411">
    <property type="entry name" value="PNDRDTASEI"/>
</dbReference>
<dbReference type="PANTHER" id="PTHR42877">
    <property type="entry name" value="L-ORNITHINE N(5)-MONOOXYGENASE-RELATED"/>
    <property type="match status" value="1"/>
</dbReference>
<dbReference type="OrthoDB" id="5168853at2"/>
<dbReference type="GO" id="GO:0050660">
    <property type="term" value="F:flavin adenine dinucleotide binding"/>
    <property type="evidence" value="ECO:0007669"/>
    <property type="project" value="InterPro"/>
</dbReference>
<dbReference type="EMBL" id="PVZF01000023">
    <property type="protein sequence ID" value="PRY08830.1"/>
    <property type="molecule type" value="Genomic_DNA"/>
</dbReference>
<name>A0A2T0QUR9_9ACTN</name>
<organism evidence="6 7">
    <name type="scientific">Kineococcus rhizosphaerae</name>
    <dbReference type="NCBI Taxonomy" id="559628"/>
    <lineage>
        <taxon>Bacteria</taxon>
        <taxon>Bacillati</taxon>
        <taxon>Actinomycetota</taxon>
        <taxon>Actinomycetes</taxon>
        <taxon>Kineosporiales</taxon>
        <taxon>Kineosporiaceae</taxon>
        <taxon>Kineococcus</taxon>
    </lineage>
</organism>
<evidence type="ECO:0000256" key="5">
    <source>
        <dbReference type="SAM" id="MobiDB-lite"/>
    </source>
</evidence>
<dbReference type="PANTHER" id="PTHR42877:SF4">
    <property type="entry name" value="FAD_NAD(P)-BINDING DOMAIN-CONTAINING PROTEIN-RELATED"/>
    <property type="match status" value="1"/>
</dbReference>
<evidence type="ECO:0000313" key="6">
    <source>
        <dbReference type="EMBL" id="PRY08830.1"/>
    </source>
</evidence>
<reference evidence="6 7" key="1">
    <citation type="submission" date="2018-03" db="EMBL/GenBank/DDBJ databases">
        <title>Genomic Encyclopedia of Archaeal and Bacterial Type Strains, Phase II (KMG-II): from individual species to whole genera.</title>
        <authorList>
            <person name="Goeker M."/>
        </authorList>
    </citation>
    <scope>NUCLEOTIDE SEQUENCE [LARGE SCALE GENOMIC DNA]</scope>
    <source>
        <strain evidence="6 7">DSM 19711</strain>
    </source>
</reference>
<comment type="caution">
    <text evidence="6">The sequence shown here is derived from an EMBL/GenBank/DDBJ whole genome shotgun (WGS) entry which is preliminary data.</text>
</comment>
<dbReference type="InterPro" id="IPR036188">
    <property type="entry name" value="FAD/NAD-bd_sf"/>
</dbReference>
<keyword evidence="3" id="KW-0274">FAD</keyword>
<evidence type="ECO:0000256" key="1">
    <source>
        <dbReference type="ARBA" id="ARBA00010139"/>
    </source>
</evidence>
<feature type="region of interest" description="Disordered" evidence="5">
    <location>
        <begin position="487"/>
        <end position="507"/>
    </location>
</feature>
<dbReference type="GO" id="GO:0050661">
    <property type="term" value="F:NADP binding"/>
    <property type="evidence" value="ECO:0007669"/>
    <property type="project" value="InterPro"/>
</dbReference>
<evidence type="ECO:0000313" key="7">
    <source>
        <dbReference type="Proteomes" id="UP000238083"/>
    </source>
</evidence>
<protein>
    <submittedName>
        <fullName evidence="6">Cation diffusion facilitator CzcD-associated flavoprotein CzcO</fullName>
    </submittedName>
</protein>
<dbReference type="Pfam" id="PF00743">
    <property type="entry name" value="FMO-like"/>
    <property type="match status" value="1"/>
</dbReference>
<keyword evidence="7" id="KW-1185">Reference proteome</keyword>
<evidence type="ECO:0000256" key="2">
    <source>
        <dbReference type="ARBA" id="ARBA00022630"/>
    </source>
</evidence>
<dbReference type="Gene3D" id="3.50.50.60">
    <property type="entry name" value="FAD/NAD(P)-binding domain"/>
    <property type="match status" value="2"/>
</dbReference>
<evidence type="ECO:0000256" key="4">
    <source>
        <dbReference type="ARBA" id="ARBA00023002"/>
    </source>
</evidence>
<keyword evidence="2" id="KW-0285">Flavoprotein</keyword>
<dbReference type="GO" id="GO:0004499">
    <property type="term" value="F:N,N-dimethylaniline monooxygenase activity"/>
    <property type="evidence" value="ECO:0007669"/>
    <property type="project" value="InterPro"/>
</dbReference>
<comment type="similarity">
    <text evidence="1">Belongs to the FAD-binding monooxygenase family.</text>
</comment>
<evidence type="ECO:0000256" key="3">
    <source>
        <dbReference type="ARBA" id="ARBA00022827"/>
    </source>
</evidence>
<gene>
    <name evidence="6" type="ORF">CLV37_1239</name>
</gene>
<dbReference type="InterPro" id="IPR020946">
    <property type="entry name" value="Flavin_mOase-like"/>
</dbReference>
<keyword evidence="4" id="KW-0560">Oxidoreductase</keyword>
<dbReference type="InterPro" id="IPR051209">
    <property type="entry name" value="FAD-bind_Monooxygenase_sf"/>
</dbReference>
<dbReference type="AlphaFoldDB" id="A0A2T0QUR9"/>
<dbReference type="SUPFAM" id="SSF51905">
    <property type="entry name" value="FAD/NAD(P)-binding domain"/>
    <property type="match status" value="1"/>
</dbReference>
<sequence>MTHDDPRIVIVGSGFSGICAAVKLMEAGFHKLTILERGEDVGGTWRDNNYPGCACDVPAVLYSFSFAPNPDWSRRYCGHDELFAYLRGVADRYSLRPHIRFKTDVTRMSYDVETAQWQVTTGSGEVLIADVVVNGTGTLSQPSIPRLEGLSSFTGEVFHSATWDHAKPLEGRQVAVIGTGASAIQFVPKIAGIADHVTVFQRTPPWVMPRDDHEYTGWESQLFRRVPVSQKLLRWKTYWDFETLARGFLGKQKVVDAYRRKAEAFIKASIPDDLLRAAVTPDYDPGCKRRLVSNDWYPALCRDDVDLVTERIVEVRPSAVVTADGVEHPTDVIVFGTGFAATDFLAPMEVRGLSGVELSEQWREGAATHLGIVAADFPNLWMVMGPNTALGHNSIVFMIEQQVHYIVQALQHLRAKRIPAVRIRPEVMQRSYEEVQRRMGKTVWASGCNSWYLSDGGRNDTLWPATTVEYWWQTRRFRPEDYQVIQPATTGTHTATRSGQPQTRDIP</sequence>
<dbReference type="Proteomes" id="UP000238083">
    <property type="component" value="Unassembled WGS sequence"/>
</dbReference>
<dbReference type="RefSeq" id="WP_106215576.1">
    <property type="nucleotide sequence ID" value="NZ_PVZF01000023.1"/>
</dbReference>
<accession>A0A2T0QUR9</accession>
<proteinExistence type="inferred from homology"/>